<dbReference type="EMBL" id="CP093442">
    <property type="protein sequence ID" value="UOF00832.1"/>
    <property type="molecule type" value="Genomic_DNA"/>
</dbReference>
<evidence type="ECO:0000313" key="3">
    <source>
        <dbReference type="Proteomes" id="UP000830116"/>
    </source>
</evidence>
<accession>A0ABY4C775</accession>
<sequence length="141" mass="15634">MNKYVLGFLILTVSLPGFSAPSRPKNLKVNALAVFLEDKYQIVQLKSFDKLELSSNCFKSKDAKPRCQAHTLAVQKFSFPTESSEYVGNPSASYCKKMGGKAVVGVANNGNESDLCYFGDKSFVKSWGAFYLHYPKKVISK</sequence>
<feature type="chain" id="PRO_5046918554" evidence="1">
    <location>
        <begin position="20"/>
        <end position="141"/>
    </location>
</feature>
<reference evidence="2" key="1">
    <citation type="submission" date="2022-03" db="EMBL/GenBank/DDBJ databases">
        <title>Genome Identification and Characterization of new species Bdellovibrio reynosense LBG001 sp. nov. from a Mexico soil sample.</title>
        <authorList>
            <person name="Camilli A."/>
            <person name="Ajao Y."/>
            <person name="Guo X."/>
        </authorList>
    </citation>
    <scope>NUCLEOTIDE SEQUENCE</scope>
    <source>
        <strain evidence="2">LBG001</strain>
    </source>
</reference>
<proteinExistence type="predicted"/>
<evidence type="ECO:0000256" key="1">
    <source>
        <dbReference type="SAM" id="SignalP"/>
    </source>
</evidence>
<evidence type="ECO:0000313" key="2">
    <source>
        <dbReference type="EMBL" id="UOF00832.1"/>
    </source>
</evidence>
<dbReference type="InterPro" id="IPR005590">
    <property type="entry name" value="DUF333"/>
</dbReference>
<protein>
    <submittedName>
        <fullName evidence="2">DUF333 domain-containing protein</fullName>
    </submittedName>
</protein>
<dbReference type="Pfam" id="PF03891">
    <property type="entry name" value="DUF333"/>
    <property type="match status" value="1"/>
</dbReference>
<organism evidence="2 3">
    <name type="scientific">Bdellovibrio reynosensis</name>
    <dbReference type="NCBI Taxonomy" id="2835041"/>
    <lineage>
        <taxon>Bacteria</taxon>
        <taxon>Pseudomonadati</taxon>
        <taxon>Bdellovibrionota</taxon>
        <taxon>Bdellovibrionia</taxon>
        <taxon>Bdellovibrionales</taxon>
        <taxon>Pseudobdellovibrionaceae</taxon>
        <taxon>Bdellovibrio</taxon>
    </lineage>
</organism>
<feature type="signal peptide" evidence="1">
    <location>
        <begin position="1"/>
        <end position="19"/>
    </location>
</feature>
<name>A0ABY4C775_9BACT</name>
<gene>
    <name evidence="2" type="ORF">MNR06_14115</name>
</gene>
<keyword evidence="3" id="KW-1185">Reference proteome</keyword>
<keyword evidence="1" id="KW-0732">Signal</keyword>
<dbReference type="RefSeq" id="WP_243537006.1">
    <property type="nucleotide sequence ID" value="NZ_CP093442.1"/>
</dbReference>
<dbReference type="Proteomes" id="UP000830116">
    <property type="component" value="Chromosome"/>
</dbReference>